<dbReference type="GO" id="GO:0016301">
    <property type="term" value="F:kinase activity"/>
    <property type="evidence" value="ECO:0007669"/>
    <property type="project" value="InterPro"/>
</dbReference>
<gene>
    <name evidence="1" type="ORF">SLINC_7828</name>
</gene>
<dbReference type="EMBL" id="CP016438">
    <property type="protein sequence ID" value="ANS70052.1"/>
    <property type="molecule type" value="Genomic_DNA"/>
</dbReference>
<accession>A0A1B1MNT4</accession>
<dbReference type="STRING" id="1915.SLINC_7828"/>
<organism evidence="1 2">
    <name type="scientific">Streptomyces lincolnensis</name>
    <dbReference type="NCBI Taxonomy" id="1915"/>
    <lineage>
        <taxon>Bacteria</taxon>
        <taxon>Bacillati</taxon>
        <taxon>Actinomycetota</taxon>
        <taxon>Actinomycetes</taxon>
        <taxon>Kitasatosporales</taxon>
        <taxon>Streptomycetaceae</taxon>
        <taxon>Streptomyces</taxon>
    </lineage>
</organism>
<dbReference type="PANTHER" id="PTHR10285">
    <property type="entry name" value="URIDINE KINASE"/>
    <property type="match status" value="1"/>
</dbReference>
<dbReference type="InterPro" id="IPR006083">
    <property type="entry name" value="PRK/URK"/>
</dbReference>
<dbReference type="KEGG" id="sls:SLINC_7828"/>
<keyword evidence="2" id="KW-1185">Reference proteome</keyword>
<dbReference type="Proteomes" id="UP000092598">
    <property type="component" value="Chromosome"/>
</dbReference>
<dbReference type="NCBIfam" id="NF006743">
    <property type="entry name" value="PRK09270.1-2"/>
    <property type="match status" value="1"/>
</dbReference>
<protein>
    <submittedName>
        <fullName evidence="1">Uncharacterized protein</fullName>
    </submittedName>
</protein>
<proteinExistence type="predicted"/>
<sequence>MGDQPAAPFLAQAEGQPQPQGGVRGEFLRGGAAHQCVGVGDVGAGRDVEGVDVEAGALGLPREEGRPGGTVGGEAADAVVGRWHVEHHEVLGVVGEDTRQVAAVDGCGPLGDQCADLCLVGRCVGHGLGSLLPRVKGASPTCGHRLGAGWHTRSVPPTFDDLLIRARSLAPDGRRAVLGIAGSPGAGKTTLAERLVRALNADGEPWVAHVPMDGFHLADVELERLGLRDRKGAPQTFDAFGYAALLRRLRVQGDDEVVYAPGFERVLEQPIAGAIAVSPSARLVVTEGNYLLLGTGAWGRVRAEVDEVWFCEIDEEERLRRLVARHVAFGKSYEEAVAWVRRSDQRNAELVAASRGRADLVVCEDAL</sequence>
<evidence type="ECO:0000313" key="2">
    <source>
        <dbReference type="Proteomes" id="UP000092598"/>
    </source>
</evidence>
<dbReference type="InterPro" id="IPR027417">
    <property type="entry name" value="P-loop_NTPase"/>
</dbReference>
<dbReference type="AlphaFoldDB" id="A0A1B1MNT4"/>
<dbReference type="Pfam" id="PF00485">
    <property type="entry name" value="PRK"/>
    <property type="match status" value="1"/>
</dbReference>
<evidence type="ECO:0000313" key="1">
    <source>
        <dbReference type="EMBL" id="ANS70052.1"/>
    </source>
</evidence>
<dbReference type="Gene3D" id="3.40.50.300">
    <property type="entry name" value="P-loop containing nucleotide triphosphate hydrolases"/>
    <property type="match status" value="2"/>
</dbReference>
<dbReference type="SUPFAM" id="SSF52540">
    <property type="entry name" value="P-loop containing nucleoside triphosphate hydrolases"/>
    <property type="match status" value="1"/>
</dbReference>
<dbReference type="PATRIC" id="fig|1915.4.peg.8609"/>
<dbReference type="GO" id="GO:0005524">
    <property type="term" value="F:ATP binding"/>
    <property type="evidence" value="ECO:0007669"/>
    <property type="project" value="InterPro"/>
</dbReference>
<name>A0A1B1MNT4_STRLN</name>
<reference evidence="1 2" key="1">
    <citation type="submission" date="2016-07" db="EMBL/GenBank/DDBJ databases">
        <title>Enhancement of antibiotic productionsby engineered nitrateutilization in actinobacteria.</title>
        <authorList>
            <person name="Meng S.C."/>
        </authorList>
    </citation>
    <scope>NUCLEOTIDE SEQUENCE [LARGE SCALE GENOMIC DNA]</scope>
    <source>
        <strain evidence="1 2">NRRL 2936</strain>
    </source>
</reference>